<dbReference type="AlphaFoldDB" id="A0A445ME15"/>
<gene>
    <name evidence="2" type="ORF">BHM03_00014070</name>
</gene>
<dbReference type="EMBL" id="KV875698">
    <property type="protein sequence ID" value="RZR72491.1"/>
    <property type="molecule type" value="Genomic_DNA"/>
</dbReference>
<sequence>MKEFELNFLAYARSSIEKRPKRDRNPDITFSHNSKSGGNHFSGDYDGQTIDERRVYRHHLGFRAADDGYPTQVERLNRSYPGIMVLSVIDPPTSMGKPPVPWKKGRMNHPGQAGKLPVPSFRTTDDG</sequence>
<name>A0A445ME15_ENSVE</name>
<protein>
    <submittedName>
        <fullName evidence="2">Uncharacterized protein</fullName>
    </submittedName>
</protein>
<feature type="compositionally biased region" description="Basic and acidic residues" evidence="1">
    <location>
        <begin position="15"/>
        <end position="26"/>
    </location>
</feature>
<dbReference type="Proteomes" id="UP000290560">
    <property type="component" value="Unassembled WGS sequence"/>
</dbReference>
<accession>A0A445ME15</accession>
<feature type="compositionally biased region" description="Polar residues" evidence="1">
    <location>
        <begin position="28"/>
        <end position="39"/>
    </location>
</feature>
<proteinExistence type="predicted"/>
<reference evidence="2" key="1">
    <citation type="journal article" date="2018" name="Data Brief">
        <title>Genome sequence data from 17 accessions of Ensete ventricosum, a staple food crop for millions in Ethiopia.</title>
        <authorList>
            <person name="Yemataw Z."/>
            <person name="Muzemil S."/>
            <person name="Ambachew D."/>
            <person name="Tripathi L."/>
            <person name="Tesfaye K."/>
            <person name="Chala A."/>
            <person name="Farbos A."/>
            <person name="O'Neill P."/>
            <person name="Moore K."/>
            <person name="Grant M."/>
            <person name="Studholme D.J."/>
        </authorList>
    </citation>
    <scope>NUCLEOTIDE SEQUENCE [LARGE SCALE GENOMIC DNA]</scope>
    <source>
        <tissue evidence="2">Leaf</tissue>
    </source>
</reference>
<feature type="region of interest" description="Disordered" evidence="1">
    <location>
        <begin position="89"/>
        <end position="127"/>
    </location>
</feature>
<feature type="region of interest" description="Disordered" evidence="1">
    <location>
        <begin position="15"/>
        <end position="47"/>
    </location>
</feature>
<organism evidence="2">
    <name type="scientific">Ensete ventricosum</name>
    <name type="common">Abyssinian banana</name>
    <name type="synonym">Musa ensete</name>
    <dbReference type="NCBI Taxonomy" id="4639"/>
    <lineage>
        <taxon>Eukaryota</taxon>
        <taxon>Viridiplantae</taxon>
        <taxon>Streptophyta</taxon>
        <taxon>Embryophyta</taxon>
        <taxon>Tracheophyta</taxon>
        <taxon>Spermatophyta</taxon>
        <taxon>Magnoliopsida</taxon>
        <taxon>Liliopsida</taxon>
        <taxon>Zingiberales</taxon>
        <taxon>Musaceae</taxon>
        <taxon>Ensete</taxon>
    </lineage>
</organism>
<evidence type="ECO:0000313" key="2">
    <source>
        <dbReference type="EMBL" id="RZR72491.1"/>
    </source>
</evidence>
<evidence type="ECO:0000256" key="1">
    <source>
        <dbReference type="SAM" id="MobiDB-lite"/>
    </source>
</evidence>